<sequence length="511" mass="59253">MISIRSGFFRPRAVKRTIAAVIAVTFSLCMLISQRQQNLEINRMIYNLKQLSVFDSKWDPAQHIFVSSAFDIGGIESDNTTNTIRLLATTHDRGNDIVSRPPPIFCRNEFGDIVVGEWQFMNGPRPCIWKDYFLDCHFKRPSERLELVGDGAEILKVPITPAVKKKVPLVFCVARMFYYENWQIALTSLELYLHHGMDLFVIPIISVIEQLHIILKHYETLGYVRLKKGIVLPRVPEFLYDPNAKTDSLNMMPSQTECLYEYREAADFIIFGDIDDVIIPRRFENLLQEVQFYHQKFPNAPSFEFMWATTQLKLHKNPQHYNVRDIVSNLHVTTIADYGKSIVIPKRLRQGLIHFPIFDHDYAGNYTHVKLGYQDAYAVHLRESMYENNWSQMGRYNLYMNLSQYDSIQVDFMEKLSKNPVVLDAFMRLPTSKPYAAALYECYRVTKLRRKLSEDLCMSPLECKELRTQKGPQCTVLVSDFKTVDNGLGIILTTTRSSTLVARSRCHIQKA</sequence>
<name>A0A1I7S589_BURXY</name>
<keyword evidence="6" id="KW-1133">Transmembrane helix</keyword>
<evidence type="ECO:0000256" key="1">
    <source>
        <dbReference type="ARBA" id="ARBA00004167"/>
    </source>
</evidence>
<dbReference type="InterPro" id="IPR008166">
    <property type="entry name" value="Glyco_transf_92"/>
</dbReference>
<dbReference type="InterPro" id="IPR052012">
    <property type="entry name" value="GTase_92"/>
</dbReference>
<keyword evidence="4 8" id="KW-0808">Transferase</keyword>
<comment type="similarity">
    <text evidence="2 8">Belongs to the glycosyltransferase 92 family.</text>
</comment>
<dbReference type="eggNOG" id="KOG4735">
    <property type="taxonomic scope" value="Eukaryota"/>
</dbReference>
<dbReference type="Pfam" id="PF01697">
    <property type="entry name" value="Glyco_transf_92"/>
    <property type="match status" value="1"/>
</dbReference>
<dbReference type="PANTHER" id="PTHR21645">
    <property type="entry name" value="GLYCOSYLTRANSFERASE FAMILY 92 PROTEIN"/>
    <property type="match status" value="1"/>
</dbReference>
<dbReference type="EC" id="2.4.1.-" evidence="8"/>
<organism evidence="11 13">
    <name type="scientific">Bursaphelenchus xylophilus</name>
    <name type="common">Pinewood nematode worm</name>
    <name type="synonym">Aphelenchoides xylophilus</name>
    <dbReference type="NCBI Taxonomy" id="6326"/>
    <lineage>
        <taxon>Eukaryota</taxon>
        <taxon>Metazoa</taxon>
        <taxon>Ecdysozoa</taxon>
        <taxon>Nematoda</taxon>
        <taxon>Chromadorea</taxon>
        <taxon>Rhabditida</taxon>
        <taxon>Tylenchina</taxon>
        <taxon>Tylenchomorpha</taxon>
        <taxon>Aphelenchoidea</taxon>
        <taxon>Aphelenchoididae</taxon>
        <taxon>Bursaphelenchus</taxon>
    </lineage>
</organism>
<evidence type="ECO:0000256" key="7">
    <source>
        <dbReference type="ARBA" id="ARBA00023136"/>
    </source>
</evidence>
<evidence type="ECO:0000256" key="6">
    <source>
        <dbReference type="ARBA" id="ARBA00022989"/>
    </source>
</evidence>
<keyword evidence="5" id="KW-0812">Transmembrane</keyword>
<dbReference type="Proteomes" id="UP000582659">
    <property type="component" value="Unassembled WGS sequence"/>
</dbReference>
<dbReference type="OrthoDB" id="5820241at2759"/>
<dbReference type="EMBL" id="CAJFDI010000004">
    <property type="protein sequence ID" value="CAD5227513.1"/>
    <property type="molecule type" value="Genomic_DNA"/>
</dbReference>
<evidence type="ECO:0000256" key="3">
    <source>
        <dbReference type="ARBA" id="ARBA00022676"/>
    </source>
</evidence>
<dbReference type="Proteomes" id="UP000659654">
    <property type="component" value="Unassembled WGS sequence"/>
</dbReference>
<dbReference type="Proteomes" id="UP000095284">
    <property type="component" value="Unplaced"/>
</dbReference>
<gene>
    <name evidence="9" type="ORF">BXYJ_LOCUS9987</name>
</gene>
<dbReference type="WBParaSite" id="BXY_0817400.1">
    <property type="protein sequence ID" value="BXY_0817400.1"/>
    <property type="gene ID" value="BXY_0817400"/>
</dbReference>
<evidence type="ECO:0000256" key="4">
    <source>
        <dbReference type="ARBA" id="ARBA00022679"/>
    </source>
</evidence>
<evidence type="ECO:0000313" key="11">
    <source>
        <dbReference type="Proteomes" id="UP000095284"/>
    </source>
</evidence>
<dbReference type="AlphaFoldDB" id="A0A1I7S589"/>
<keyword evidence="12" id="KW-1185">Reference proteome</keyword>
<keyword evidence="7" id="KW-0472">Membrane</keyword>
<evidence type="ECO:0000313" key="10">
    <source>
        <dbReference type="EMBL" id="CAG9117821.1"/>
    </source>
</evidence>
<dbReference type="EMBL" id="CAJFCV020000004">
    <property type="protein sequence ID" value="CAG9117821.1"/>
    <property type="molecule type" value="Genomic_DNA"/>
</dbReference>
<dbReference type="GO" id="GO:0016020">
    <property type="term" value="C:membrane"/>
    <property type="evidence" value="ECO:0007669"/>
    <property type="project" value="UniProtKB-SubCell"/>
</dbReference>
<protein>
    <recommendedName>
        <fullName evidence="8">Glycosyltransferase family 92 protein</fullName>
        <ecNumber evidence="8">2.4.1.-</ecNumber>
    </recommendedName>
</protein>
<evidence type="ECO:0000313" key="9">
    <source>
        <dbReference type="EMBL" id="CAD5227513.1"/>
    </source>
</evidence>
<reference evidence="10" key="2">
    <citation type="submission" date="2020-08" db="EMBL/GenBank/DDBJ databases">
        <authorList>
            <person name="Kikuchi T."/>
        </authorList>
    </citation>
    <scope>NUCLEOTIDE SEQUENCE</scope>
    <source>
        <strain evidence="9">Ka4C1</strain>
    </source>
</reference>
<accession>A0A1I7S589</accession>
<evidence type="ECO:0000256" key="8">
    <source>
        <dbReference type="RuleBase" id="RU366017"/>
    </source>
</evidence>
<evidence type="ECO:0000313" key="13">
    <source>
        <dbReference type="WBParaSite" id="BXY_0817400.1"/>
    </source>
</evidence>
<evidence type="ECO:0000313" key="12">
    <source>
        <dbReference type="Proteomes" id="UP000659654"/>
    </source>
</evidence>
<comment type="subcellular location">
    <subcellularLocation>
        <location evidence="1">Membrane</location>
        <topology evidence="1">Single-pass membrane protein</topology>
    </subcellularLocation>
</comment>
<proteinExistence type="inferred from homology"/>
<dbReference type="GO" id="GO:0016757">
    <property type="term" value="F:glycosyltransferase activity"/>
    <property type="evidence" value="ECO:0007669"/>
    <property type="project" value="UniProtKB-UniRule"/>
</dbReference>
<dbReference type="PANTHER" id="PTHR21645:SF22">
    <property type="entry name" value="GLYCOSYLTRANSFERASE FAMILY 92 PROTEIN"/>
    <property type="match status" value="1"/>
</dbReference>
<evidence type="ECO:0000256" key="5">
    <source>
        <dbReference type="ARBA" id="ARBA00022692"/>
    </source>
</evidence>
<reference evidence="13" key="1">
    <citation type="submission" date="2016-11" db="UniProtKB">
        <authorList>
            <consortium name="WormBaseParasite"/>
        </authorList>
    </citation>
    <scope>IDENTIFICATION</scope>
</reference>
<evidence type="ECO:0000256" key="2">
    <source>
        <dbReference type="ARBA" id="ARBA00007647"/>
    </source>
</evidence>
<keyword evidence="3 8" id="KW-0328">Glycosyltransferase</keyword>